<dbReference type="Pfam" id="PF22640">
    <property type="entry name" value="ManC_GMP_beta-helix"/>
    <property type="match status" value="1"/>
</dbReference>
<comment type="catalytic activity">
    <reaction evidence="7">
        <text>alpha-D-mannose 1-phosphate + GTP + H(+) = GDP-alpha-D-mannose + diphosphate</text>
        <dbReference type="Rhea" id="RHEA:15229"/>
        <dbReference type="ChEBI" id="CHEBI:15378"/>
        <dbReference type="ChEBI" id="CHEBI:33019"/>
        <dbReference type="ChEBI" id="CHEBI:37565"/>
        <dbReference type="ChEBI" id="CHEBI:57527"/>
        <dbReference type="ChEBI" id="CHEBI:58409"/>
        <dbReference type="EC" id="2.7.7.13"/>
    </reaction>
</comment>
<keyword evidence="5" id="KW-0547">Nucleotide-binding</keyword>
<evidence type="ECO:0000259" key="8">
    <source>
        <dbReference type="Pfam" id="PF00483"/>
    </source>
</evidence>
<evidence type="ECO:0000313" key="10">
    <source>
        <dbReference type="EMBL" id="MCW0483872.1"/>
    </source>
</evidence>
<dbReference type="InterPro" id="IPR049577">
    <property type="entry name" value="GMPP_N"/>
</dbReference>
<comment type="caution">
    <text evidence="10">The sequence shown here is derived from an EMBL/GenBank/DDBJ whole genome shotgun (WGS) entry which is preliminary data.</text>
</comment>
<dbReference type="FunFam" id="3.90.550.10:FF:000046">
    <property type="entry name" value="Mannose-1-phosphate guanylyltransferase (GDP)"/>
    <property type="match status" value="1"/>
</dbReference>
<dbReference type="Gene3D" id="3.90.550.10">
    <property type="entry name" value="Spore Coat Polysaccharide Biosynthesis Protein SpsA, Chain A"/>
    <property type="match status" value="1"/>
</dbReference>
<protein>
    <recommendedName>
        <fullName evidence="2">mannose-1-phosphate guanylyltransferase</fullName>
        <ecNumber evidence="2">2.7.7.13</ecNumber>
    </recommendedName>
</protein>
<dbReference type="RefSeq" id="WP_282592465.1">
    <property type="nucleotide sequence ID" value="NZ_JAPAAF010000023.1"/>
</dbReference>
<dbReference type="EMBL" id="JAPAAF010000023">
    <property type="protein sequence ID" value="MCW0483872.1"/>
    <property type="molecule type" value="Genomic_DNA"/>
</dbReference>
<dbReference type="GO" id="GO:0009298">
    <property type="term" value="P:GDP-mannose biosynthetic process"/>
    <property type="evidence" value="ECO:0007669"/>
    <property type="project" value="TreeGrafter"/>
</dbReference>
<gene>
    <name evidence="10" type="ORF">N2K84_14105</name>
</gene>
<keyword evidence="4 10" id="KW-0548">Nucleotidyltransferase</keyword>
<evidence type="ECO:0000256" key="4">
    <source>
        <dbReference type="ARBA" id="ARBA00022695"/>
    </source>
</evidence>
<sequence length="362" mass="41004">MQNNYCVIMAGGIGSRFWPLSKTSMPKQFLDILGTGRTFIQMTFDRLKKLCPAENFLVVTSVDYKDLVLAQLPELAESQVLLEPLRRNTAPCIAYACNKIKAENPDANVIVAPSDHLILKEEEFLSQVRMGLEFVTEKDALLTLGITPNRPETGYGYIQIDNKFDFKSLDNLYKVKTFTEKPNLEMAQIFLESGEFFWNSGIFIWSMKSIMSAFDLHLPDVAELFKKGEKLYGTADEVHFINKTYSECQNISIDYGVMEKADNVYVLCADFGWSDLGTWGSLYENKEKDSDANSVSGENVLLYNSKNCIVNMPNEKIAVLQGLDGYIVVESDGTLLVCRKEDEQQIRQFVNDVKLLKGNRFV</sequence>
<organism evidence="10 11">
    <name type="scientific">Gaoshiqia sediminis</name>
    <dbReference type="NCBI Taxonomy" id="2986998"/>
    <lineage>
        <taxon>Bacteria</taxon>
        <taxon>Pseudomonadati</taxon>
        <taxon>Bacteroidota</taxon>
        <taxon>Bacteroidia</taxon>
        <taxon>Marinilabiliales</taxon>
        <taxon>Prolixibacteraceae</taxon>
        <taxon>Gaoshiqia</taxon>
    </lineage>
</organism>
<dbReference type="GO" id="GO:0004475">
    <property type="term" value="F:mannose-1-phosphate guanylyltransferase (GTP) activity"/>
    <property type="evidence" value="ECO:0007669"/>
    <property type="project" value="UniProtKB-EC"/>
</dbReference>
<dbReference type="PANTHER" id="PTHR46390">
    <property type="entry name" value="MANNOSE-1-PHOSPHATE GUANYLYLTRANSFERASE"/>
    <property type="match status" value="1"/>
</dbReference>
<dbReference type="InterPro" id="IPR051161">
    <property type="entry name" value="Mannose-6P_isomerase_type2"/>
</dbReference>
<dbReference type="InterPro" id="IPR029044">
    <property type="entry name" value="Nucleotide-diphossugar_trans"/>
</dbReference>
<reference evidence="10" key="1">
    <citation type="submission" date="2022-10" db="EMBL/GenBank/DDBJ databases">
        <title>Gaoshiqiia sediminis gen. nov., sp. nov., isolated from coastal sediment.</title>
        <authorList>
            <person name="Yu W.X."/>
            <person name="Mu D.S."/>
            <person name="Du J.Z."/>
            <person name="Liang Y.Q."/>
        </authorList>
    </citation>
    <scope>NUCLEOTIDE SEQUENCE</scope>
    <source>
        <strain evidence="10">A06</strain>
    </source>
</reference>
<evidence type="ECO:0000313" key="11">
    <source>
        <dbReference type="Proteomes" id="UP001163821"/>
    </source>
</evidence>
<keyword evidence="3" id="KW-0808">Transferase</keyword>
<feature type="domain" description="Nucleotidyl transferase" evidence="8">
    <location>
        <begin position="7"/>
        <end position="289"/>
    </location>
</feature>
<dbReference type="Proteomes" id="UP001163821">
    <property type="component" value="Unassembled WGS sequence"/>
</dbReference>
<dbReference type="Pfam" id="PF00483">
    <property type="entry name" value="NTP_transferase"/>
    <property type="match status" value="1"/>
</dbReference>
<dbReference type="CDD" id="cd02509">
    <property type="entry name" value="GDP-M1P_Guanylyltransferase"/>
    <property type="match status" value="1"/>
</dbReference>
<keyword evidence="11" id="KW-1185">Reference proteome</keyword>
<evidence type="ECO:0000256" key="2">
    <source>
        <dbReference type="ARBA" id="ARBA00012387"/>
    </source>
</evidence>
<evidence type="ECO:0000256" key="3">
    <source>
        <dbReference type="ARBA" id="ARBA00022679"/>
    </source>
</evidence>
<dbReference type="InterPro" id="IPR054566">
    <property type="entry name" value="ManC/GMP-like_b-helix"/>
</dbReference>
<proteinExistence type="inferred from homology"/>
<dbReference type="SUPFAM" id="SSF53448">
    <property type="entry name" value="Nucleotide-diphospho-sugar transferases"/>
    <property type="match status" value="1"/>
</dbReference>
<dbReference type="GO" id="GO:0005525">
    <property type="term" value="F:GTP binding"/>
    <property type="evidence" value="ECO:0007669"/>
    <property type="project" value="UniProtKB-KW"/>
</dbReference>
<evidence type="ECO:0000256" key="7">
    <source>
        <dbReference type="ARBA" id="ARBA00047343"/>
    </source>
</evidence>
<accession>A0AA42CAK0</accession>
<evidence type="ECO:0000256" key="1">
    <source>
        <dbReference type="ARBA" id="ARBA00006115"/>
    </source>
</evidence>
<evidence type="ECO:0000256" key="6">
    <source>
        <dbReference type="ARBA" id="ARBA00023134"/>
    </source>
</evidence>
<dbReference type="InterPro" id="IPR005835">
    <property type="entry name" value="NTP_transferase_dom"/>
</dbReference>
<evidence type="ECO:0000259" key="9">
    <source>
        <dbReference type="Pfam" id="PF22640"/>
    </source>
</evidence>
<feature type="domain" description="MannoseP isomerase/GMP-like beta-helix" evidence="9">
    <location>
        <begin position="299"/>
        <end position="351"/>
    </location>
</feature>
<dbReference type="EC" id="2.7.7.13" evidence="2"/>
<name>A0AA42CAK0_9BACT</name>
<dbReference type="PANTHER" id="PTHR46390:SF1">
    <property type="entry name" value="MANNOSE-1-PHOSPHATE GUANYLYLTRANSFERASE"/>
    <property type="match status" value="1"/>
</dbReference>
<dbReference type="AlphaFoldDB" id="A0AA42CAK0"/>
<comment type="similarity">
    <text evidence="1">Belongs to the mannose-6-phosphate isomerase type 2 family.</text>
</comment>
<evidence type="ECO:0000256" key="5">
    <source>
        <dbReference type="ARBA" id="ARBA00022741"/>
    </source>
</evidence>
<keyword evidence="6" id="KW-0342">GTP-binding</keyword>
<dbReference type="SUPFAM" id="SSF159283">
    <property type="entry name" value="Guanosine diphospho-D-mannose pyrophosphorylase/mannose-6-phosphate isomerase linker domain"/>
    <property type="match status" value="1"/>
</dbReference>